<evidence type="ECO:0000256" key="8">
    <source>
        <dbReference type="ARBA" id="ARBA00048679"/>
    </source>
</evidence>
<evidence type="ECO:0000256" key="3">
    <source>
        <dbReference type="ARBA" id="ARBA00022679"/>
    </source>
</evidence>
<dbReference type="Pfam" id="PF00069">
    <property type="entry name" value="Pkinase"/>
    <property type="match status" value="1"/>
</dbReference>
<keyword evidence="6" id="KW-0067">ATP-binding</keyword>
<name>A0AAW1KEI2_SAPOF</name>
<keyword evidence="11" id="KW-1185">Reference proteome</keyword>
<dbReference type="Proteomes" id="UP001443914">
    <property type="component" value="Unassembled WGS sequence"/>
</dbReference>
<evidence type="ECO:0000256" key="6">
    <source>
        <dbReference type="ARBA" id="ARBA00022840"/>
    </source>
</evidence>
<dbReference type="InterPro" id="IPR050660">
    <property type="entry name" value="NEK_Ser/Thr_kinase"/>
</dbReference>
<sequence length="111" mass="12482">MEFAISTLLFHSIIRDITAEVVAIVLREAVVGDLAEGHGEVGTRELQCMSKKLCKWFTQILLAVEYLHSKFVLHRHLKCSDIFLTEDQDIRLGDFGLAKTLKAEDLASSVH</sequence>
<organism evidence="10 11">
    <name type="scientific">Saponaria officinalis</name>
    <name type="common">Common soapwort</name>
    <name type="synonym">Lychnis saponaria</name>
    <dbReference type="NCBI Taxonomy" id="3572"/>
    <lineage>
        <taxon>Eukaryota</taxon>
        <taxon>Viridiplantae</taxon>
        <taxon>Streptophyta</taxon>
        <taxon>Embryophyta</taxon>
        <taxon>Tracheophyta</taxon>
        <taxon>Spermatophyta</taxon>
        <taxon>Magnoliopsida</taxon>
        <taxon>eudicotyledons</taxon>
        <taxon>Gunneridae</taxon>
        <taxon>Pentapetalae</taxon>
        <taxon>Caryophyllales</taxon>
        <taxon>Caryophyllaceae</taxon>
        <taxon>Caryophylleae</taxon>
        <taxon>Saponaria</taxon>
    </lineage>
</organism>
<protein>
    <recommendedName>
        <fullName evidence="1">non-specific serine/threonine protein kinase</fullName>
        <ecNumber evidence="1">2.7.11.1</ecNumber>
    </recommendedName>
</protein>
<evidence type="ECO:0000256" key="5">
    <source>
        <dbReference type="ARBA" id="ARBA00022777"/>
    </source>
</evidence>
<dbReference type="EC" id="2.7.11.1" evidence="1"/>
<dbReference type="EMBL" id="JBDFQZ010000006">
    <property type="protein sequence ID" value="KAK9715683.1"/>
    <property type="molecule type" value="Genomic_DNA"/>
</dbReference>
<keyword evidence="2" id="KW-0723">Serine/threonine-protein kinase</keyword>
<evidence type="ECO:0000256" key="2">
    <source>
        <dbReference type="ARBA" id="ARBA00022527"/>
    </source>
</evidence>
<comment type="catalytic activity">
    <reaction evidence="7">
        <text>L-threonyl-[protein] + ATP = O-phospho-L-threonyl-[protein] + ADP + H(+)</text>
        <dbReference type="Rhea" id="RHEA:46608"/>
        <dbReference type="Rhea" id="RHEA-COMP:11060"/>
        <dbReference type="Rhea" id="RHEA-COMP:11605"/>
        <dbReference type="ChEBI" id="CHEBI:15378"/>
        <dbReference type="ChEBI" id="CHEBI:30013"/>
        <dbReference type="ChEBI" id="CHEBI:30616"/>
        <dbReference type="ChEBI" id="CHEBI:61977"/>
        <dbReference type="ChEBI" id="CHEBI:456216"/>
        <dbReference type="EC" id="2.7.11.1"/>
    </reaction>
</comment>
<dbReference type="PANTHER" id="PTHR43671">
    <property type="entry name" value="SERINE/THREONINE-PROTEIN KINASE NEK"/>
    <property type="match status" value="1"/>
</dbReference>
<dbReference type="PANTHER" id="PTHR43671:SF98">
    <property type="entry name" value="SERINE_THREONINE-PROTEIN KINASE NEK11"/>
    <property type="match status" value="1"/>
</dbReference>
<reference evidence="10" key="1">
    <citation type="submission" date="2024-03" db="EMBL/GenBank/DDBJ databases">
        <title>WGS assembly of Saponaria officinalis var. Norfolk2.</title>
        <authorList>
            <person name="Jenkins J."/>
            <person name="Shu S."/>
            <person name="Grimwood J."/>
            <person name="Barry K."/>
            <person name="Goodstein D."/>
            <person name="Schmutz J."/>
            <person name="Leebens-Mack J."/>
            <person name="Osbourn A."/>
        </authorList>
    </citation>
    <scope>NUCLEOTIDE SEQUENCE [LARGE SCALE GENOMIC DNA]</scope>
    <source>
        <strain evidence="10">JIC</strain>
    </source>
</reference>
<gene>
    <name evidence="10" type="ORF">RND81_06G182300</name>
</gene>
<evidence type="ECO:0000256" key="7">
    <source>
        <dbReference type="ARBA" id="ARBA00047899"/>
    </source>
</evidence>
<keyword evidence="5" id="KW-0418">Kinase</keyword>
<evidence type="ECO:0000256" key="1">
    <source>
        <dbReference type="ARBA" id="ARBA00012513"/>
    </source>
</evidence>
<evidence type="ECO:0000259" key="9">
    <source>
        <dbReference type="PROSITE" id="PS50011"/>
    </source>
</evidence>
<dbReference type="SUPFAM" id="SSF56112">
    <property type="entry name" value="Protein kinase-like (PK-like)"/>
    <property type="match status" value="1"/>
</dbReference>
<proteinExistence type="predicted"/>
<accession>A0AAW1KEI2</accession>
<feature type="domain" description="Protein kinase" evidence="9">
    <location>
        <begin position="1"/>
        <end position="111"/>
    </location>
</feature>
<keyword evidence="3" id="KW-0808">Transferase</keyword>
<dbReference type="GO" id="GO:0005524">
    <property type="term" value="F:ATP binding"/>
    <property type="evidence" value="ECO:0007669"/>
    <property type="project" value="UniProtKB-KW"/>
</dbReference>
<dbReference type="Gene3D" id="1.10.510.10">
    <property type="entry name" value="Transferase(Phosphotransferase) domain 1"/>
    <property type="match status" value="1"/>
</dbReference>
<evidence type="ECO:0000313" key="10">
    <source>
        <dbReference type="EMBL" id="KAK9715683.1"/>
    </source>
</evidence>
<dbReference type="InterPro" id="IPR000719">
    <property type="entry name" value="Prot_kinase_dom"/>
</dbReference>
<keyword evidence="4" id="KW-0547">Nucleotide-binding</keyword>
<evidence type="ECO:0000256" key="4">
    <source>
        <dbReference type="ARBA" id="ARBA00022741"/>
    </source>
</evidence>
<dbReference type="AlphaFoldDB" id="A0AAW1KEI2"/>
<comment type="caution">
    <text evidence="10">The sequence shown here is derived from an EMBL/GenBank/DDBJ whole genome shotgun (WGS) entry which is preliminary data.</text>
</comment>
<dbReference type="GO" id="GO:0004674">
    <property type="term" value="F:protein serine/threonine kinase activity"/>
    <property type="evidence" value="ECO:0007669"/>
    <property type="project" value="UniProtKB-KW"/>
</dbReference>
<dbReference type="InterPro" id="IPR011009">
    <property type="entry name" value="Kinase-like_dom_sf"/>
</dbReference>
<comment type="catalytic activity">
    <reaction evidence="8">
        <text>L-seryl-[protein] + ATP = O-phospho-L-seryl-[protein] + ADP + H(+)</text>
        <dbReference type="Rhea" id="RHEA:17989"/>
        <dbReference type="Rhea" id="RHEA-COMP:9863"/>
        <dbReference type="Rhea" id="RHEA-COMP:11604"/>
        <dbReference type="ChEBI" id="CHEBI:15378"/>
        <dbReference type="ChEBI" id="CHEBI:29999"/>
        <dbReference type="ChEBI" id="CHEBI:30616"/>
        <dbReference type="ChEBI" id="CHEBI:83421"/>
        <dbReference type="ChEBI" id="CHEBI:456216"/>
        <dbReference type="EC" id="2.7.11.1"/>
    </reaction>
</comment>
<evidence type="ECO:0000313" key="11">
    <source>
        <dbReference type="Proteomes" id="UP001443914"/>
    </source>
</evidence>
<dbReference type="PROSITE" id="PS50011">
    <property type="entry name" value="PROTEIN_KINASE_DOM"/>
    <property type="match status" value="1"/>
</dbReference>